<keyword evidence="2" id="KW-1185">Reference proteome</keyword>
<gene>
    <name evidence="1" type="ORF">BD310DRAFT_223034</name>
</gene>
<name>A0A4V6MWM1_9APHY</name>
<dbReference type="AlphaFoldDB" id="A0A4V6MWM1"/>
<dbReference type="Proteomes" id="UP000292082">
    <property type="component" value="Unassembled WGS sequence"/>
</dbReference>
<protein>
    <submittedName>
        <fullName evidence="1">Uncharacterized protein</fullName>
    </submittedName>
</protein>
<organism evidence="1 2">
    <name type="scientific">Dichomitus squalens</name>
    <dbReference type="NCBI Taxonomy" id="114155"/>
    <lineage>
        <taxon>Eukaryota</taxon>
        <taxon>Fungi</taxon>
        <taxon>Dikarya</taxon>
        <taxon>Basidiomycota</taxon>
        <taxon>Agaricomycotina</taxon>
        <taxon>Agaricomycetes</taxon>
        <taxon>Polyporales</taxon>
        <taxon>Polyporaceae</taxon>
        <taxon>Dichomitus</taxon>
    </lineage>
</organism>
<reference evidence="1 2" key="1">
    <citation type="submission" date="2019-01" db="EMBL/GenBank/DDBJ databases">
        <title>Draft genome sequences of three monokaryotic isolates of the white-rot basidiomycete fungus Dichomitus squalens.</title>
        <authorList>
            <consortium name="DOE Joint Genome Institute"/>
            <person name="Lopez S.C."/>
            <person name="Andreopoulos B."/>
            <person name="Pangilinan J."/>
            <person name="Lipzen A."/>
            <person name="Riley R."/>
            <person name="Ahrendt S."/>
            <person name="Ng V."/>
            <person name="Barry K."/>
            <person name="Daum C."/>
            <person name="Grigoriev I.V."/>
            <person name="Hilden K.S."/>
            <person name="Makela M.R."/>
            <person name="de Vries R.P."/>
        </authorList>
    </citation>
    <scope>NUCLEOTIDE SEQUENCE [LARGE SCALE GENOMIC DNA]</scope>
    <source>
        <strain evidence="1 2">CBS 464.89</strain>
    </source>
</reference>
<sequence>MWNVTAWMPVANYANTIQRNPWVLSVTGSRRAGAVEENVIVGAAVTPCQAYRPVNLLPSLCFTVQRQLVLPTERYARCVDGLGLCVVSSVIQRFVIRAYIAGLKVSSCRTSTSPAFTLSSYKHSRGTPHCLVHRDGCVGQTFERPQCDNSSIYRYKRTSTWLPSEFRYGGRQGIFPLPISV</sequence>
<evidence type="ECO:0000313" key="1">
    <source>
        <dbReference type="EMBL" id="TBU52603.1"/>
    </source>
</evidence>
<accession>A0A4V6MWM1</accession>
<proteinExistence type="predicted"/>
<dbReference type="EMBL" id="ML145244">
    <property type="protein sequence ID" value="TBU52603.1"/>
    <property type="molecule type" value="Genomic_DNA"/>
</dbReference>
<evidence type="ECO:0000313" key="2">
    <source>
        <dbReference type="Proteomes" id="UP000292082"/>
    </source>
</evidence>